<gene>
    <name evidence="1" type="ORF">BaRGS_00001326</name>
</gene>
<organism evidence="1 2">
    <name type="scientific">Batillaria attramentaria</name>
    <dbReference type="NCBI Taxonomy" id="370345"/>
    <lineage>
        <taxon>Eukaryota</taxon>
        <taxon>Metazoa</taxon>
        <taxon>Spiralia</taxon>
        <taxon>Lophotrochozoa</taxon>
        <taxon>Mollusca</taxon>
        <taxon>Gastropoda</taxon>
        <taxon>Caenogastropoda</taxon>
        <taxon>Sorbeoconcha</taxon>
        <taxon>Cerithioidea</taxon>
        <taxon>Batillariidae</taxon>
        <taxon>Batillaria</taxon>
    </lineage>
</organism>
<dbReference type="AlphaFoldDB" id="A0ABD0M7T3"/>
<dbReference type="EMBL" id="JACVVK020000004">
    <property type="protein sequence ID" value="KAK7507391.1"/>
    <property type="molecule type" value="Genomic_DNA"/>
</dbReference>
<name>A0ABD0M7T3_9CAEN</name>
<evidence type="ECO:0000313" key="2">
    <source>
        <dbReference type="Proteomes" id="UP001519460"/>
    </source>
</evidence>
<sequence length="95" mass="10701">MDVYEKKKEEAPANRRRVSVISHGYERFHPSVYNMNKDGCILKESPASGRHVLVISHAYGLDIARILPVTDWDLVHQSYFAANPSFSSINPAMAV</sequence>
<protein>
    <submittedName>
        <fullName evidence="1">Uncharacterized protein</fullName>
    </submittedName>
</protein>
<comment type="caution">
    <text evidence="1">The sequence shown here is derived from an EMBL/GenBank/DDBJ whole genome shotgun (WGS) entry which is preliminary data.</text>
</comment>
<proteinExistence type="predicted"/>
<reference evidence="1 2" key="1">
    <citation type="journal article" date="2023" name="Sci. Data">
        <title>Genome assembly of the Korean intertidal mud-creeper Batillaria attramentaria.</title>
        <authorList>
            <person name="Patra A.K."/>
            <person name="Ho P.T."/>
            <person name="Jun S."/>
            <person name="Lee S.J."/>
            <person name="Kim Y."/>
            <person name="Won Y.J."/>
        </authorList>
    </citation>
    <scope>NUCLEOTIDE SEQUENCE [LARGE SCALE GENOMIC DNA]</scope>
    <source>
        <strain evidence="1">Wonlab-2016</strain>
    </source>
</reference>
<keyword evidence="2" id="KW-1185">Reference proteome</keyword>
<evidence type="ECO:0000313" key="1">
    <source>
        <dbReference type="EMBL" id="KAK7507391.1"/>
    </source>
</evidence>
<accession>A0ABD0M7T3</accession>
<dbReference type="Proteomes" id="UP001519460">
    <property type="component" value="Unassembled WGS sequence"/>
</dbReference>